<proteinExistence type="predicted"/>
<dbReference type="EMBL" id="CM003099">
    <property type="protein sequence ID" value="KUI65759.1"/>
    <property type="molecule type" value="Genomic_DNA"/>
</dbReference>
<sequence length="60" mass="6062">MALGPGLPSSTVQSHGYSQIPRSTGEKLSPLARETGGQAAVDSIPGPEATVPVSPSARFD</sequence>
<feature type="region of interest" description="Disordered" evidence="1">
    <location>
        <begin position="1"/>
        <end position="60"/>
    </location>
</feature>
<keyword evidence="3" id="KW-1185">Reference proteome</keyword>
<dbReference type="AlphaFoldDB" id="A0A194VNL0"/>
<evidence type="ECO:0000256" key="1">
    <source>
        <dbReference type="SAM" id="MobiDB-lite"/>
    </source>
</evidence>
<protein>
    <submittedName>
        <fullName evidence="2">Uncharacterized protein</fullName>
    </submittedName>
</protein>
<name>A0A194VNL0_CYTMA</name>
<evidence type="ECO:0000313" key="3">
    <source>
        <dbReference type="Proteomes" id="UP000078559"/>
    </source>
</evidence>
<dbReference type="Proteomes" id="UP000078559">
    <property type="component" value="Chromosome 2"/>
</dbReference>
<evidence type="ECO:0000313" key="2">
    <source>
        <dbReference type="EMBL" id="KUI65759.1"/>
    </source>
</evidence>
<feature type="compositionally biased region" description="Polar residues" evidence="1">
    <location>
        <begin position="8"/>
        <end position="22"/>
    </location>
</feature>
<organism evidence="2 3">
    <name type="scientific">Cytospora mali</name>
    <name type="common">Apple Valsa canker fungus</name>
    <name type="synonym">Valsa mali</name>
    <dbReference type="NCBI Taxonomy" id="578113"/>
    <lineage>
        <taxon>Eukaryota</taxon>
        <taxon>Fungi</taxon>
        <taxon>Dikarya</taxon>
        <taxon>Ascomycota</taxon>
        <taxon>Pezizomycotina</taxon>
        <taxon>Sordariomycetes</taxon>
        <taxon>Sordariomycetidae</taxon>
        <taxon>Diaporthales</taxon>
        <taxon>Cytosporaceae</taxon>
        <taxon>Cytospora</taxon>
    </lineage>
</organism>
<accession>A0A194VNL0</accession>
<reference evidence="2" key="1">
    <citation type="submission" date="2014-12" db="EMBL/GenBank/DDBJ databases">
        <title>Genome Sequence of Valsa Canker Pathogens Uncovers a Specific Adaption of Colonization on Woody Bark.</title>
        <authorList>
            <person name="Yin Z."/>
            <person name="Liu H."/>
            <person name="Gao X."/>
            <person name="Li Z."/>
            <person name="Song N."/>
            <person name="Ke X."/>
            <person name="Dai Q."/>
            <person name="Wu Y."/>
            <person name="Sun Y."/>
            <person name="Xu J.-R."/>
            <person name="Kang Z.K."/>
            <person name="Wang L."/>
            <person name="Huang L."/>
        </authorList>
    </citation>
    <scope>NUCLEOTIDE SEQUENCE [LARGE SCALE GENOMIC DNA]</scope>
    <source>
        <strain evidence="2">03-8</strain>
    </source>
</reference>
<gene>
    <name evidence="2" type="ORF">VM1G_11358</name>
</gene>